<comment type="similarity">
    <text evidence="11 13">In the C-terminal section; belongs to the helicase family. RecG subfamily.</text>
</comment>
<dbReference type="Pfam" id="PF00270">
    <property type="entry name" value="DEAD"/>
    <property type="match status" value="1"/>
</dbReference>
<sequence length="1154" mass="128709">MNIFYQAASQLSHVKELKNAAENNLLPACVTGLSAVHKAHALLALSSYERGSKGILVICDDEASASRLVSDINEMSGEETACLFPIKDFTFASVETASFEYEQRRITALERIALGKSRILAASVEACMQSTMPPDKLIDLTFTLAPGDSVNTSELSERLVSMGYTRSAMTEGPAQFSVRGSIIDIFPVGGKMPYRIELWGDEIDTVSTFDVESQRRFDTVKSVSVPPARELLVSPDELESELTGLIDKVSGKRAELIKRNLYSDLDKIRAKIMPASLDKYYMQIYGKPYTVFDYFGSGLCVISEYSNCLEKARAFSSQLAEDLKYLYEDGVMYKELSGFFVEFAQLMSAADKLGLVYMDTFVHGSDIKLKKLISAQAYQASSWSGDYATLDEELKNYTAAGFCAVVLVGSQKGASIVMHDLEKGGYKVQRLTEKTEPCGGMVYIGVGCLSGGFEYPDTKFAVITQQKAVAARKRKPKKQKNAEKISSLSDISVGDLVVHSLHGIGRFGGISNITTGGVTKDYITIKYAGSDVLYVPVTQLDTVSKYIGPKDDENVKLNKLGSAEWSKTRARVKKACKDMADELIALYAKRQLAKGYAFSEDNDWQAEFEERFPYQETDDQLQSISEIKADMEKPIPMDRLLCGDVGFGKTEVALRAAMKCYLDHKQCAVMVPTTVLAWQHYQTALRRFEQFPIKIELLSRFRNQKQQHEIVKELARGEIDLVIGTHKLVQNDVKFKDLGLLIIDEEQRFGVAHKERLKEQYPSVDILTLSATPIPRTLNMAMTGIRDMSVIEEPPSDRYPVQTYVIEHQHGVIIQAIQKELRRGGQVYYIHNRIESLEACAYKISQSLPDARIGIAHGQMSESEISEVWRQLLEREIDILVCTTIIETGVDVPNVNTLIIEDADRFGLSQLYQLRGRVGRSSRRAYAYFTFRRGKVLTEVASKRLEAIRELTQFGSGFKIAMRDLEIRGVGSILSANQHGHMEAVGYDMYLQLLEEAIAENKGEAKPHAAEDCLIDVTINAYIPPSYIEDLQSRIEAYRKIAGISSREDSEDVLDELIDRYGEPPKSVVGLVDVALLRNSASRLGIKEITQKGQNILFYLTNTSSVNAIMNLTKKYSGRILVNGSENGYISIKLAPKEKPIALMKDVIAVMSED</sequence>
<dbReference type="GO" id="GO:0003678">
    <property type="term" value="F:DNA helicase activity"/>
    <property type="evidence" value="ECO:0007669"/>
    <property type="project" value="TreeGrafter"/>
</dbReference>
<evidence type="ECO:0000256" key="1">
    <source>
        <dbReference type="ARBA" id="ARBA00004496"/>
    </source>
</evidence>
<dbReference type="Gene3D" id="3.90.1150.50">
    <property type="entry name" value="Transcription-repair-coupling factor, D7 domain"/>
    <property type="match status" value="1"/>
</dbReference>
<dbReference type="Proteomes" id="UP000823982">
    <property type="component" value="Unassembled WGS sequence"/>
</dbReference>
<accession>A0A9D1ENQ6</accession>
<dbReference type="InterPro" id="IPR001650">
    <property type="entry name" value="Helicase_C-like"/>
</dbReference>
<dbReference type="NCBIfam" id="TIGR00580">
    <property type="entry name" value="mfd"/>
    <property type="match status" value="1"/>
</dbReference>
<dbReference type="CDD" id="cd17991">
    <property type="entry name" value="DEXHc_TRCF"/>
    <property type="match status" value="1"/>
</dbReference>
<dbReference type="GO" id="GO:0005524">
    <property type="term" value="F:ATP binding"/>
    <property type="evidence" value="ECO:0007669"/>
    <property type="project" value="UniProtKB-UniRule"/>
</dbReference>
<dbReference type="PANTHER" id="PTHR47964:SF1">
    <property type="entry name" value="ATP-DEPENDENT DNA HELICASE HOMOLOG RECG, CHLOROPLASTIC"/>
    <property type="match status" value="1"/>
</dbReference>
<evidence type="ECO:0000313" key="16">
    <source>
        <dbReference type="EMBL" id="HIS24833.1"/>
    </source>
</evidence>
<evidence type="ECO:0000256" key="9">
    <source>
        <dbReference type="ARBA" id="ARBA00023204"/>
    </source>
</evidence>
<evidence type="ECO:0000256" key="4">
    <source>
        <dbReference type="ARBA" id="ARBA00022763"/>
    </source>
</evidence>
<dbReference type="InterPro" id="IPR027417">
    <property type="entry name" value="P-loop_NTPase"/>
</dbReference>
<dbReference type="EMBL" id="DVIR01000051">
    <property type="protein sequence ID" value="HIS24833.1"/>
    <property type="molecule type" value="Genomic_DNA"/>
</dbReference>
<keyword evidence="9 13" id="KW-0234">DNA repair</keyword>
<dbReference type="SUPFAM" id="SSF143517">
    <property type="entry name" value="TRCF domain-like"/>
    <property type="match status" value="1"/>
</dbReference>
<dbReference type="SMART" id="SM00490">
    <property type="entry name" value="HELICc"/>
    <property type="match status" value="1"/>
</dbReference>
<evidence type="ECO:0000259" key="15">
    <source>
        <dbReference type="PROSITE" id="PS51194"/>
    </source>
</evidence>
<evidence type="ECO:0000256" key="6">
    <source>
        <dbReference type="ARBA" id="ARBA00022806"/>
    </source>
</evidence>
<dbReference type="SUPFAM" id="SSF141259">
    <property type="entry name" value="CarD-like"/>
    <property type="match status" value="1"/>
</dbReference>
<dbReference type="GO" id="GO:0006355">
    <property type="term" value="P:regulation of DNA-templated transcription"/>
    <property type="evidence" value="ECO:0007669"/>
    <property type="project" value="UniProtKB-UniRule"/>
</dbReference>
<keyword evidence="6" id="KW-0347">Helicase</keyword>
<proteinExistence type="inferred from homology"/>
<dbReference type="Gene3D" id="3.30.2060.10">
    <property type="entry name" value="Penicillin-binding protein 1b domain"/>
    <property type="match status" value="1"/>
</dbReference>
<dbReference type="HAMAP" id="MF_00969">
    <property type="entry name" value="TRCF"/>
    <property type="match status" value="1"/>
</dbReference>
<evidence type="ECO:0000256" key="3">
    <source>
        <dbReference type="ARBA" id="ARBA00022741"/>
    </source>
</evidence>
<feature type="domain" description="Helicase ATP-binding" evidence="14">
    <location>
        <begin position="630"/>
        <end position="791"/>
    </location>
</feature>
<comment type="caution">
    <text evidence="16">The sequence shown here is derived from an EMBL/GenBank/DDBJ whole genome shotgun (WGS) entry which is preliminary data.</text>
</comment>
<evidence type="ECO:0000256" key="12">
    <source>
        <dbReference type="ARBA" id="ARBA00070128"/>
    </source>
</evidence>
<dbReference type="InterPro" id="IPR036101">
    <property type="entry name" value="CarD-like/TRCF_RID_sf"/>
</dbReference>
<keyword evidence="2 13" id="KW-0963">Cytoplasm</keyword>
<dbReference type="Gene3D" id="3.40.50.11180">
    <property type="match status" value="1"/>
</dbReference>
<dbReference type="Pfam" id="PF00271">
    <property type="entry name" value="Helicase_C"/>
    <property type="match status" value="1"/>
</dbReference>
<dbReference type="Pfam" id="PF02559">
    <property type="entry name" value="CarD_TRCF_RID"/>
    <property type="match status" value="1"/>
</dbReference>
<dbReference type="PANTHER" id="PTHR47964">
    <property type="entry name" value="ATP-DEPENDENT DNA HELICASE HOMOLOG RECG, CHLOROPLASTIC"/>
    <property type="match status" value="1"/>
</dbReference>
<feature type="domain" description="Helicase C-terminal" evidence="15">
    <location>
        <begin position="812"/>
        <end position="966"/>
    </location>
</feature>
<dbReference type="InterPro" id="IPR004576">
    <property type="entry name" value="Mfd"/>
</dbReference>
<dbReference type="GO" id="GO:0003684">
    <property type="term" value="F:damaged DNA binding"/>
    <property type="evidence" value="ECO:0007669"/>
    <property type="project" value="InterPro"/>
</dbReference>
<dbReference type="GO" id="GO:0000716">
    <property type="term" value="P:transcription-coupled nucleotide-excision repair, DNA damage recognition"/>
    <property type="evidence" value="ECO:0007669"/>
    <property type="project" value="UniProtKB-UniRule"/>
</dbReference>
<evidence type="ECO:0000256" key="7">
    <source>
        <dbReference type="ARBA" id="ARBA00022840"/>
    </source>
</evidence>
<evidence type="ECO:0000256" key="13">
    <source>
        <dbReference type="HAMAP-Rule" id="MF_00969"/>
    </source>
</evidence>
<keyword evidence="4 13" id="KW-0227">DNA damage</keyword>
<dbReference type="Gene3D" id="3.40.50.300">
    <property type="entry name" value="P-loop containing nucleotide triphosphate hydrolases"/>
    <property type="match status" value="2"/>
</dbReference>
<evidence type="ECO:0000256" key="2">
    <source>
        <dbReference type="ARBA" id="ARBA00022490"/>
    </source>
</evidence>
<dbReference type="Pfam" id="PF17757">
    <property type="entry name" value="UvrB_inter"/>
    <property type="match status" value="1"/>
</dbReference>
<evidence type="ECO:0000259" key="14">
    <source>
        <dbReference type="PROSITE" id="PS51192"/>
    </source>
</evidence>
<dbReference type="AlphaFoldDB" id="A0A9D1ENQ6"/>
<dbReference type="EC" id="3.6.4.-" evidence="13"/>
<dbReference type="GO" id="GO:0005737">
    <property type="term" value="C:cytoplasm"/>
    <property type="evidence" value="ECO:0007669"/>
    <property type="project" value="UniProtKB-SubCell"/>
</dbReference>
<keyword evidence="8 13" id="KW-0238">DNA-binding</keyword>
<dbReference type="InterPro" id="IPR005118">
    <property type="entry name" value="TRCF_C"/>
</dbReference>
<dbReference type="Gene3D" id="2.40.10.170">
    <property type="match status" value="1"/>
</dbReference>
<protein>
    <recommendedName>
        <fullName evidence="12 13">Transcription-repair-coupling factor</fullName>
        <shortName evidence="13">TRCF</shortName>
        <ecNumber evidence="13">3.6.4.-</ecNumber>
    </recommendedName>
</protein>
<name>A0A9D1ENQ6_9FIRM</name>
<dbReference type="InterPro" id="IPR047112">
    <property type="entry name" value="RecG/Mfd"/>
</dbReference>
<dbReference type="PROSITE" id="PS51194">
    <property type="entry name" value="HELICASE_CTER"/>
    <property type="match status" value="1"/>
</dbReference>
<dbReference type="FunFam" id="3.40.50.300:FF:000546">
    <property type="entry name" value="Transcription-repair-coupling factor"/>
    <property type="match status" value="1"/>
</dbReference>
<dbReference type="GO" id="GO:0016787">
    <property type="term" value="F:hydrolase activity"/>
    <property type="evidence" value="ECO:0007669"/>
    <property type="project" value="UniProtKB-KW"/>
</dbReference>
<dbReference type="InterPro" id="IPR014001">
    <property type="entry name" value="Helicase_ATP-bd"/>
</dbReference>
<dbReference type="SMART" id="SM00982">
    <property type="entry name" value="TRCF"/>
    <property type="match status" value="1"/>
</dbReference>
<comment type="subcellular location">
    <subcellularLocation>
        <location evidence="1 13">Cytoplasm</location>
    </subcellularLocation>
</comment>
<organism evidence="16 17">
    <name type="scientific">Candidatus Faeciplasma gallinarum</name>
    <dbReference type="NCBI Taxonomy" id="2840799"/>
    <lineage>
        <taxon>Bacteria</taxon>
        <taxon>Bacillati</taxon>
        <taxon>Bacillota</taxon>
        <taxon>Clostridia</taxon>
        <taxon>Eubacteriales</taxon>
        <taxon>Oscillospiraceae</taxon>
        <taxon>Oscillospiraceae incertae sedis</taxon>
        <taxon>Candidatus Faeciplasma</taxon>
    </lineage>
</organism>
<reference evidence="16" key="1">
    <citation type="submission" date="2020-10" db="EMBL/GenBank/DDBJ databases">
        <authorList>
            <person name="Gilroy R."/>
        </authorList>
    </citation>
    <scope>NUCLEOTIDE SEQUENCE</scope>
    <source>
        <strain evidence="16">CHK157-1446</strain>
    </source>
</reference>
<dbReference type="InterPro" id="IPR041471">
    <property type="entry name" value="UvrB_inter"/>
</dbReference>
<evidence type="ECO:0000256" key="10">
    <source>
        <dbReference type="ARBA" id="ARBA00061104"/>
    </source>
</evidence>
<dbReference type="InterPro" id="IPR037235">
    <property type="entry name" value="TRCF-like_C_D7"/>
</dbReference>
<evidence type="ECO:0000256" key="11">
    <source>
        <dbReference type="ARBA" id="ARBA00061399"/>
    </source>
</evidence>
<evidence type="ECO:0000313" key="17">
    <source>
        <dbReference type="Proteomes" id="UP000823982"/>
    </source>
</evidence>
<keyword evidence="5 13" id="KW-0378">Hydrolase</keyword>
<dbReference type="Pfam" id="PF03461">
    <property type="entry name" value="TRCF"/>
    <property type="match status" value="1"/>
</dbReference>
<keyword evidence="3 13" id="KW-0547">Nucleotide-binding</keyword>
<evidence type="ECO:0000256" key="8">
    <source>
        <dbReference type="ARBA" id="ARBA00023125"/>
    </source>
</evidence>
<evidence type="ECO:0000256" key="5">
    <source>
        <dbReference type="ARBA" id="ARBA00022801"/>
    </source>
</evidence>
<dbReference type="InterPro" id="IPR003711">
    <property type="entry name" value="CarD-like/TRCF_RID"/>
</dbReference>
<dbReference type="SMART" id="SM01058">
    <property type="entry name" value="CarD_TRCF"/>
    <property type="match status" value="1"/>
</dbReference>
<dbReference type="PROSITE" id="PS51192">
    <property type="entry name" value="HELICASE_ATP_BIND_1"/>
    <property type="match status" value="1"/>
</dbReference>
<dbReference type="SMART" id="SM00487">
    <property type="entry name" value="DEXDc"/>
    <property type="match status" value="1"/>
</dbReference>
<gene>
    <name evidence="13 16" type="primary">mfd</name>
    <name evidence="16" type="ORF">IAD01_05465</name>
</gene>
<reference evidence="16" key="2">
    <citation type="journal article" date="2021" name="PeerJ">
        <title>Extensive microbial diversity within the chicken gut microbiome revealed by metagenomics and culture.</title>
        <authorList>
            <person name="Gilroy R."/>
            <person name="Ravi A."/>
            <person name="Getino M."/>
            <person name="Pursley I."/>
            <person name="Horton D.L."/>
            <person name="Alikhan N.F."/>
            <person name="Baker D."/>
            <person name="Gharbi K."/>
            <person name="Hall N."/>
            <person name="Watson M."/>
            <person name="Adriaenssens E.M."/>
            <person name="Foster-Nyarko E."/>
            <person name="Jarju S."/>
            <person name="Secka A."/>
            <person name="Antonio M."/>
            <person name="Oren A."/>
            <person name="Chaudhuri R.R."/>
            <person name="La Ragione R."/>
            <person name="Hildebrand F."/>
            <person name="Pallen M.J."/>
        </authorList>
    </citation>
    <scope>NUCLEOTIDE SEQUENCE</scope>
    <source>
        <strain evidence="16">CHK157-1446</strain>
    </source>
</reference>
<keyword evidence="7 13" id="KW-0067">ATP-binding</keyword>
<comment type="function">
    <text evidence="13">Couples transcription and DNA repair by recognizing RNA polymerase (RNAP) stalled at DNA lesions. Mediates ATP-dependent release of RNAP and its truncated transcript from the DNA, and recruitment of nucleotide excision repair machinery to the damaged site.</text>
</comment>
<dbReference type="SUPFAM" id="SSF52540">
    <property type="entry name" value="P-loop containing nucleoside triphosphate hydrolases"/>
    <property type="match status" value="4"/>
</dbReference>
<dbReference type="InterPro" id="IPR011545">
    <property type="entry name" value="DEAD/DEAH_box_helicase_dom"/>
</dbReference>
<comment type="similarity">
    <text evidence="10 13">In the N-terminal section; belongs to the UvrB family.</text>
</comment>